<dbReference type="AlphaFoldDB" id="A0A7J6WP17"/>
<accession>A0A7J6WP17</accession>
<evidence type="ECO:0000313" key="2">
    <source>
        <dbReference type="Proteomes" id="UP000554482"/>
    </source>
</evidence>
<name>A0A7J6WP17_THATH</name>
<sequence length="104" mass="11373">MSVQFHENHVFQDSELGKCTVAVMEFNGSTCCFVSFLLTSGVSGLRGGTGIKPVLGCEDSGTNFNQYFLGRNGKIRPFKTLKEGLLDCGRLSSHLTRAYHSFTS</sequence>
<comment type="caution">
    <text evidence="1">The sequence shown here is derived from an EMBL/GenBank/DDBJ whole genome shotgun (WGS) entry which is preliminary data.</text>
</comment>
<evidence type="ECO:0000313" key="1">
    <source>
        <dbReference type="EMBL" id="KAF5199121.1"/>
    </source>
</evidence>
<keyword evidence="2" id="KW-1185">Reference proteome</keyword>
<organism evidence="1 2">
    <name type="scientific">Thalictrum thalictroides</name>
    <name type="common">Rue-anemone</name>
    <name type="synonym">Anemone thalictroides</name>
    <dbReference type="NCBI Taxonomy" id="46969"/>
    <lineage>
        <taxon>Eukaryota</taxon>
        <taxon>Viridiplantae</taxon>
        <taxon>Streptophyta</taxon>
        <taxon>Embryophyta</taxon>
        <taxon>Tracheophyta</taxon>
        <taxon>Spermatophyta</taxon>
        <taxon>Magnoliopsida</taxon>
        <taxon>Ranunculales</taxon>
        <taxon>Ranunculaceae</taxon>
        <taxon>Thalictroideae</taxon>
        <taxon>Thalictrum</taxon>
    </lineage>
</organism>
<protein>
    <submittedName>
        <fullName evidence="1">Uncharacterized protein</fullName>
    </submittedName>
</protein>
<dbReference type="EMBL" id="JABWDY010012406">
    <property type="protein sequence ID" value="KAF5199121.1"/>
    <property type="molecule type" value="Genomic_DNA"/>
</dbReference>
<dbReference type="Proteomes" id="UP000554482">
    <property type="component" value="Unassembled WGS sequence"/>
</dbReference>
<proteinExistence type="predicted"/>
<gene>
    <name evidence="1" type="ORF">FRX31_011292</name>
</gene>
<reference evidence="1 2" key="1">
    <citation type="submission" date="2020-06" db="EMBL/GenBank/DDBJ databases">
        <title>Transcriptomic and genomic resources for Thalictrum thalictroides and T. hernandezii: Facilitating candidate gene discovery in an emerging model plant lineage.</title>
        <authorList>
            <person name="Arias T."/>
            <person name="Riano-Pachon D.M."/>
            <person name="Di Stilio V.S."/>
        </authorList>
    </citation>
    <scope>NUCLEOTIDE SEQUENCE [LARGE SCALE GENOMIC DNA]</scope>
    <source>
        <strain evidence="2">cv. WT478/WT964</strain>
        <tissue evidence="1">Leaves</tissue>
    </source>
</reference>